<organism evidence="1 2">
    <name type="scientific">Chlamydomonas eustigma</name>
    <dbReference type="NCBI Taxonomy" id="1157962"/>
    <lineage>
        <taxon>Eukaryota</taxon>
        <taxon>Viridiplantae</taxon>
        <taxon>Chlorophyta</taxon>
        <taxon>core chlorophytes</taxon>
        <taxon>Chlorophyceae</taxon>
        <taxon>CS clade</taxon>
        <taxon>Chlamydomonadales</taxon>
        <taxon>Chlamydomonadaceae</taxon>
        <taxon>Chlamydomonas</taxon>
    </lineage>
</organism>
<gene>
    <name evidence="1" type="ORF">CEUSTIGMA_g10845.t1</name>
</gene>
<dbReference type="OrthoDB" id="541597at2759"/>
<dbReference type="PANTHER" id="PTHR47587">
    <property type="entry name" value="OS05G0103500 PROTEIN"/>
    <property type="match status" value="1"/>
</dbReference>
<evidence type="ECO:0000313" key="2">
    <source>
        <dbReference type="Proteomes" id="UP000232323"/>
    </source>
</evidence>
<evidence type="ECO:0000313" key="1">
    <source>
        <dbReference type="EMBL" id="GAX83420.1"/>
    </source>
</evidence>
<reference evidence="1 2" key="1">
    <citation type="submission" date="2017-08" db="EMBL/GenBank/DDBJ databases">
        <title>Acidophilic green algal genome provides insights into adaptation to an acidic environment.</title>
        <authorList>
            <person name="Hirooka S."/>
            <person name="Hirose Y."/>
            <person name="Kanesaki Y."/>
            <person name="Higuchi S."/>
            <person name="Fujiwara T."/>
            <person name="Onuma R."/>
            <person name="Era A."/>
            <person name="Ohbayashi R."/>
            <person name="Uzuka A."/>
            <person name="Nozaki H."/>
            <person name="Yoshikawa H."/>
            <person name="Miyagishima S.Y."/>
        </authorList>
    </citation>
    <scope>NUCLEOTIDE SEQUENCE [LARGE SCALE GENOMIC DNA]</scope>
    <source>
        <strain evidence="1 2">NIES-2499</strain>
    </source>
</reference>
<dbReference type="PANTHER" id="PTHR47587:SF2">
    <property type="entry name" value="OS05G0103500 PROTEIN"/>
    <property type="match status" value="1"/>
</dbReference>
<proteinExistence type="predicted"/>
<protein>
    <submittedName>
        <fullName evidence="1">Uncharacterized protein</fullName>
    </submittedName>
</protein>
<accession>A0A250XKU3</accession>
<dbReference type="Proteomes" id="UP000232323">
    <property type="component" value="Unassembled WGS sequence"/>
</dbReference>
<dbReference type="AlphaFoldDB" id="A0A250XKU3"/>
<comment type="caution">
    <text evidence="1">The sequence shown here is derived from an EMBL/GenBank/DDBJ whole genome shotgun (WGS) entry which is preliminary data.</text>
</comment>
<keyword evidence="2" id="KW-1185">Reference proteome</keyword>
<dbReference type="STRING" id="1157962.A0A250XKU3"/>
<name>A0A250XKU3_9CHLO</name>
<dbReference type="EMBL" id="BEGY01000098">
    <property type="protein sequence ID" value="GAX83420.1"/>
    <property type="molecule type" value="Genomic_DNA"/>
</dbReference>
<sequence length="145" mass="15747">MSSQQYSVEFTVGVLEKLAGIKVASKNPIPKQSQPQVGHHVNSEAAALAKLDPLLLRALQASNKVGDLLLKQEETESQKIKELSQELLLKHSYAVSPVPCEVQRAAVVDCYKVNKENPLKCAAMVQSYADCGASVFSKNVQNLKA</sequence>